<evidence type="ECO:0000256" key="5">
    <source>
        <dbReference type="ARBA" id="ARBA00022741"/>
    </source>
</evidence>
<dbReference type="SUPFAM" id="SSF51206">
    <property type="entry name" value="cAMP-binding domain-like"/>
    <property type="match status" value="1"/>
</dbReference>
<dbReference type="GO" id="GO:0034236">
    <property type="term" value="F:protein kinase A catalytic subunit binding"/>
    <property type="evidence" value="ECO:0007669"/>
    <property type="project" value="TreeGrafter"/>
</dbReference>
<dbReference type="OrthoDB" id="417078at2759"/>
<evidence type="ECO:0000256" key="2">
    <source>
        <dbReference type="ARBA" id="ARBA00022553"/>
    </source>
</evidence>
<dbReference type="Gene3D" id="2.60.120.10">
    <property type="entry name" value="Jelly Rolls"/>
    <property type="match status" value="1"/>
</dbReference>
<comment type="similarity">
    <text evidence="1">Belongs to the cAMP-dependent kinase regulatory chain family.</text>
</comment>
<dbReference type="InterPro" id="IPR018488">
    <property type="entry name" value="cNMP-bd_CS"/>
</dbReference>
<dbReference type="PANTHER" id="PTHR11635:SF152">
    <property type="entry name" value="CAMP-DEPENDENT PROTEIN KINASE TYPE I REGULATORY SUBUNIT-RELATED"/>
    <property type="match status" value="1"/>
</dbReference>
<evidence type="ECO:0000313" key="8">
    <source>
        <dbReference type="EMBL" id="CAE8614638.1"/>
    </source>
</evidence>
<dbReference type="SMART" id="SM00100">
    <property type="entry name" value="cNMP"/>
    <property type="match status" value="1"/>
</dbReference>
<dbReference type="PANTHER" id="PTHR11635">
    <property type="entry name" value="CAMP-DEPENDENT PROTEIN KINASE REGULATORY CHAIN"/>
    <property type="match status" value="1"/>
</dbReference>
<accession>A0A813FPB9</accession>
<dbReference type="AlphaFoldDB" id="A0A813FPB9"/>
<keyword evidence="5" id="KW-0547">Nucleotide-binding</keyword>
<dbReference type="GO" id="GO:0005952">
    <property type="term" value="C:cAMP-dependent protein kinase complex"/>
    <property type="evidence" value="ECO:0007669"/>
    <property type="project" value="InterPro"/>
</dbReference>
<organism evidence="8 9">
    <name type="scientific">Polarella glacialis</name>
    <name type="common">Dinoflagellate</name>
    <dbReference type="NCBI Taxonomy" id="89957"/>
    <lineage>
        <taxon>Eukaryota</taxon>
        <taxon>Sar</taxon>
        <taxon>Alveolata</taxon>
        <taxon>Dinophyceae</taxon>
        <taxon>Suessiales</taxon>
        <taxon>Suessiaceae</taxon>
        <taxon>Polarella</taxon>
    </lineage>
</organism>
<dbReference type="PRINTS" id="PR00103">
    <property type="entry name" value="CAMPKINASE"/>
</dbReference>
<dbReference type="GO" id="GO:0005829">
    <property type="term" value="C:cytosol"/>
    <property type="evidence" value="ECO:0007669"/>
    <property type="project" value="TreeGrafter"/>
</dbReference>
<dbReference type="FunFam" id="2.60.120.10:FF:000006">
    <property type="entry name" value="cAMP-dependent protein kinase type I-alpha regulatory subunit"/>
    <property type="match status" value="1"/>
</dbReference>
<dbReference type="CDD" id="cd00038">
    <property type="entry name" value="CAP_ED"/>
    <property type="match status" value="1"/>
</dbReference>
<dbReference type="Proteomes" id="UP000654075">
    <property type="component" value="Unassembled WGS sequence"/>
</dbReference>
<proteinExistence type="inferred from homology"/>
<name>A0A813FPB9_POLGL</name>
<dbReference type="OMA" id="DENERMD"/>
<dbReference type="InterPro" id="IPR014710">
    <property type="entry name" value="RmlC-like_jellyroll"/>
</dbReference>
<evidence type="ECO:0000256" key="4">
    <source>
        <dbReference type="ARBA" id="ARBA00022737"/>
    </source>
</evidence>
<dbReference type="PROSITE" id="PS50042">
    <property type="entry name" value="CNMP_BINDING_3"/>
    <property type="match status" value="1"/>
</dbReference>
<keyword evidence="4" id="KW-0677">Repeat</keyword>
<keyword evidence="6" id="KW-0114">cAMP</keyword>
<keyword evidence="3" id="KW-0116">cAMP-binding</keyword>
<dbReference type="InterPro" id="IPR050503">
    <property type="entry name" value="cAMP-dep_PK_reg_su-like"/>
</dbReference>
<dbReference type="GO" id="GO:0030552">
    <property type="term" value="F:cAMP binding"/>
    <property type="evidence" value="ECO:0007669"/>
    <property type="project" value="UniProtKB-KW"/>
</dbReference>
<sequence length="140" mass="15653">VKQAAAKRRERYEEFLKSVPILQSMEAYERNSMCDALQSHTIAKGEVIIKQGDSGDMFYILEEGEAVCEKVYLAGTPAQEVLRYTAGGYFGELALLTNEPRAATVTAASECRLLTLSRRTFKGLLGPLEDILRRRAAEYK</sequence>
<feature type="domain" description="Cyclic nucleotide-binding" evidence="7">
    <location>
        <begin position="21"/>
        <end position="140"/>
    </location>
</feature>
<dbReference type="PROSITE" id="PS00889">
    <property type="entry name" value="CNMP_BINDING_2"/>
    <property type="match status" value="1"/>
</dbReference>
<dbReference type="InterPro" id="IPR000595">
    <property type="entry name" value="cNMP-bd_dom"/>
</dbReference>
<evidence type="ECO:0000256" key="1">
    <source>
        <dbReference type="ARBA" id="ARBA00005753"/>
    </source>
</evidence>
<dbReference type="Pfam" id="PF00027">
    <property type="entry name" value="cNMP_binding"/>
    <property type="match status" value="1"/>
</dbReference>
<evidence type="ECO:0000256" key="3">
    <source>
        <dbReference type="ARBA" id="ARBA00022566"/>
    </source>
</evidence>
<feature type="non-terminal residue" evidence="8">
    <location>
        <position position="1"/>
    </location>
</feature>
<dbReference type="InterPro" id="IPR018490">
    <property type="entry name" value="cNMP-bd_dom_sf"/>
</dbReference>
<reference evidence="8" key="1">
    <citation type="submission" date="2021-02" db="EMBL/GenBank/DDBJ databases">
        <authorList>
            <person name="Dougan E. K."/>
            <person name="Rhodes N."/>
            <person name="Thang M."/>
            <person name="Chan C."/>
        </authorList>
    </citation>
    <scope>NUCLEOTIDE SEQUENCE</scope>
</reference>
<keyword evidence="9" id="KW-1185">Reference proteome</keyword>
<keyword evidence="2" id="KW-0597">Phosphoprotein</keyword>
<protein>
    <recommendedName>
        <fullName evidence="7">Cyclic nucleotide-binding domain-containing protein</fullName>
    </recommendedName>
</protein>
<evidence type="ECO:0000259" key="7">
    <source>
        <dbReference type="PROSITE" id="PS50042"/>
    </source>
</evidence>
<evidence type="ECO:0000313" key="9">
    <source>
        <dbReference type="Proteomes" id="UP000654075"/>
    </source>
</evidence>
<evidence type="ECO:0000256" key="6">
    <source>
        <dbReference type="ARBA" id="ARBA00023149"/>
    </source>
</evidence>
<dbReference type="PROSITE" id="PS00888">
    <property type="entry name" value="CNMP_BINDING_1"/>
    <property type="match status" value="1"/>
</dbReference>
<gene>
    <name evidence="8" type="ORF">PGLA1383_LOCUS32360</name>
</gene>
<comment type="caution">
    <text evidence="8">The sequence shown here is derived from an EMBL/GenBank/DDBJ whole genome shotgun (WGS) entry which is preliminary data.</text>
</comment>
<dbReference type="GO" id="GO:0004862">
    <property type="term" value="F:cAMP-dependent protein kinase inhibitor activity"/>
    <property type="evidence" value="ECO:0007669"/>
    <property type="project" value="TreeGrafter"/>
</dbReference>
<dbReference type="EMBL" id="CAJNNV010025460">
    <property type="protein sequence ID" value="CAE8614638.1"/>
    <property type="molecule type" value="Genomic_DNA"/>
</dbReference>